<accession>A0AAD6V2H4</accession>
<evidence type="ECO:0000313" key="1">
    <source>
        <dbReference type="EMBL" id="KAJ7195668.1"/>
    </source>
</evidence>
<keyword evidence="2" id="KW-1185">Reference proteome</keyword>
<proteinExistence type="predicted"/>
<comment type="caution">
    <text evidence="1">The sequence shown here is derived from an EMBL/GenBank/DDBJ whole genome shotgun (WGS) entry which is preliminary data.</text>
</comment>
<evidence type="ECO:0000313" key="2">
    <source>
        <dbReference type="Proteomes" id="UP001219525"/>
    </source>
</evidence>
<organism evidence="1 2">
    <name type="scientific">Mycena pura</name>
    <dbReference type="NCBI Taxonomy" id="153505"/>
    <lineage>
        <taxon>Eukaryota</taxon>
        <taxon>Fungi</taxon>
        <taxon>Dikarya</taxon>
        <taxon>Basidiomycota</taxon>
        <taxon>Agaricomycotina</taxon>
        <taxon>Agaricomycetes</taxon>
        <taxon>Agaricomycetidae</taxon>
        <taxon>Agaricales</taxon>
        <taxon>Marasmiineae</taxon>
        <taxon>Mycenaceae</taxon>
        <taxon>Mycena</taxon>
    </lineage>
</organism>
<protein>
    <submittedName>
        <fullName evidence="1">Uncharacterized protein</fullName>
    </submittedName>
</protein>
<name>A0AAD6V2H4_9AGAR</name>
<gene>
    <name evidence="1" type="ORF">GGX14DRAFT_403874</name>
</gene>
<dbReference type="AlphaFoldDB" id="A0AAD6V2H4"/>
<dbReference type="Proteomes" id="UP001219525">
    <property type="component" value="Unassembled WGS sequence"/>
</dbReference>
<dbReference type="EMBL" id="JARJCW010000089">
    <property type="protein sequence ID" value="KAJ7195668.1"/>
    <property type="molecule type" value="Genomic_DNA"/>
</dbReference>
<reference evidence="1" key="1">
    <citation type="submission" date="2023-03" db="EMBL/GenBank/DDBJ databases">
        <title>Massive genome expansion in bonnet fungi (Mycena s.s.) driven by repeated elements and novel gene families across ecological guilds.</title>
        <authorList>
            <consortium name="Lawrence Berkeley National Laboratory"/>
            <person name="Harder C.B."/>
            <person name="Miyauchi S."/>
            <person name="Viragh M."/>
            <person name="Kuo A."/>
            <person name="Thoen E."/>
            <person name="Andreopoulos B."/>
            <person name="Lu D."/>
            <person name="Skrede I."/>
            <person name="Drula E."/>
            <person name="Henrissat B."/>
            <person name="Morin E."/>
            <person name="Kohler A."/>
            <person name="Barry K."/>
            <person name="LaButti K."/>
            <person name="Morin E."/>
            <person name="Salamov A."/>
            <person name="Lipzen A."/>
            <person name="Mereny Z."/>
            <person name="Hegedus B."/>
            <person name="Baldrian P."/>
            <person name="Stursova M."/>
            <person name="Weitz H."/>
            <person name="Taylor A."/>
            <person name="Grigoriev I.V."/>
            <person name="Nagy L.G."/>
            <person name="Martin F."/>
            <person name="Kauserud H."/>
        </authorList>
    </citation>
    <scope>NUCLEOTIDE SEQUENCE</scope>
    <source>
        <strain evidence="1">9144</strain>
    </source>
</reference>
<sequence length="126" mass="14215">MTEGDRDDLTADAESTNTYYVATALCRESNVIMDTGQTQVYFPKGMFHGNGDRPYRKAAACVAVLLGWFRTTGSYPCNVNYQYDQAEPRHADYVTAWFQDQGTGTAIIMQTLGHQYYLFDWDGPQA</sequence>